<feature type="region of interest" description="Disordered" evidence="1">
    <location>
        <begin position="323"/>
        <end position="371"/>
    </location>
</feature>
<evidence type="ECO:0000313" key="3">
    <source>
        <dbReference type="EnsemblMetazoa" id="XP_030839275"/>
    </source>
</evidence>
<dbReference type="GeneID" id="115923142"/>
<feature type="region of interest" description="Disordered" evidence="1">
    <location>
        <begin position="224"/>
        <end position="294"/>
    </location>
</feature>
<dbReference type="InterPro" id="IPR005162">
    <property type="entry name" value="Retrotrans_gag_dom"/>
</dbReference>
<dbReference type="EnsemblMetazoa" id="XM_030983415">
    <property type="protein sequence ID" value="XP_030839275"/>
    <property type="gene ID" value="LOC115923142"/>
</dbReference>
<evidence type="ECO:0000256" key="1">
    <source>
        <dbReference type="SAM" id="MobiDB-lite"/>
    </source>
</evidence>
<dbReference type="OrthoDB" id="10070970at2759"/>
<sequence length="371" mass="43692">MPSTDDQTTTTSTPPNNGTTMPRHTTLRSTDFLPSRFTGDRLNRDDSTAHFLTFDDYLDAHDVDSTDRDQFPTILRTFRRTLQGQARLWIDGLTFSTYTDLKDAFVRRFSPAKSSYSHVRDFNTMTMTDGESAEAFLQRLRLTATYIDYGETQIKHRLLDSIPDDCRAAILMSASAPDLSADEIAAKAQLFLDLRQDTTRQTKELTFSTQTDIDDLRQQLNALKTSNATDNENDRGRPPHRRPSTPTRTSRSASADQTHRDHYQQTRQDRSHDRNRDLNSDRRGKSPYRREQTYNQRPRMVCNYCYFPGHVWRDCRRRLRDEERQPSTPYHNYRQPQQHQNQRQQPQHQRQQYNYRQHQQQTSYGPRPQDF</sequence>
<protein>
    <recommendedName>
        <fullName evidence="2">Retrotransposon gag domain-containing protein</fullName>
    </recommendedName>
</protein>
<feature type="domain" description="Retrotransposon gag" evidence="2">
    <location>
        <begin position="81"/>
        <end position="154"/>
    </location>
</feature>
<dbReference type="OMA" id="QTHRDHY"/>
<dbReference type="Pfam" id="PF03732">
    <property type="entry name" value="Retrotrans_gag"/>
    <property type="match status" value="1"/>
</dbReference>
<feature type="compositionally biased region" description="Basic and acidic residues" evidence="1">
    <location>
        <begin position="257"/>
        <end position="292"/>
    </location>
</feature>
<dbReference type="AlphaFoldDB" id="A0A7M7NNC5"/>
<feature type="region of interest" description="Disordered" evidence="1">
    <location>
        <begin position="1"/>
        <end position="26"/>
    </location>
</feature>
<evidence type="ECO:0000259" key="2">
    <source>
        <dbReference type="Pfam" id="PF03732"/>
    </source>
</evidence>
<organism evidence="3 4">
    <name type="scientific">Strongylocentrotus purpuratus</name>
    <name type="common">Purple sea urchin</name>
    <dbReference type="NCBI Taxonomy" id="7668"/>
    <lineage>
        <taxon>Eukaryota</taxon>
        <taxon>Metazoa</taxon>
        <taxon>Echinodermata</taxon>
        <taxon>Eleutherozoa</taxon>
        <taxon>Echinozoa</taxon>
        <taxon>Echinoidea</taxon>
        <taxon>Euechinoidea</taxon>
        <taxon>Echinacea</taxon>
        <taxon>Camarodonta</taxon>
        <taxon>Echinidea</taxon>
        <taxon>Strongylocentrotidae</taxon>
        <taxon>Strongylocentrotus</taxon>
    </lineage>
</organism>
<dbReference type="PANTHER" id="PTHR33223">
    <property type="entry name" value="CCHC-TYPE DOMAIN-CONTAINING PROTEIN"/>
    <property type="match status" value="1"/>
</dbReference>
<feature type="compositionally biased region" description="Low complexity" evidence="1">
    <location>
        <begin position="329"/>
        <end position="361"/>
    </location>
</feature>
<proteinExistence type="predicted"/>
<reference evidence="4" key="1">
    <citation type="submission" date="2015-02" db="EMBL/GenBank/DDBJ databases">
        <title>Genome sequencing for Strongylocentrotus purpuratus.</title>
        <authorList>
            <person name="Murali S."/>
            <person name="Liu Y."/>
            <person name="Vee V."/>
            <person name="English A."/>
            <person name="Wang M."/>
            <person name="Skinner E."/>
            <person name="Han Y."/>
            <person name="Muzny D.M."/>
            <person name="Worley K.C."/>
            <person name="Gibbs R.A."/>
        </authorList>
    </citation>
    <scope>NUCLEOTIDE SEQUENCE</scope>
</reference>
<evidence type="ECO:0000313" key="4">
    <source>
        <dbReference type="Proteomes" id="UP000007110"/>
    </source>
</evidence>
<dbReference type="KEGG" id="spu:115923142"/>
<feature type="compositionally biased region" description="Low complexity" evidence="1">
    <location>
        <begin position="1"/>
        <end position="22"/>
    </location>
</feature>
<dbReference type="InParanoid" id="A0A7M7NNC5"/>
<dbReference type="Proteomes" id="UP000007110">
    <property type="component" value="Unassembled WGS sequence"/>
</dbReference>
<dbReference type="RefSeq" id="XP_030839275.1">
    <property type="nucleotide sequence ID" value="XM_030983415.1"/>
</dbReference>
<dbReference type="PANTHER" id="PTHR33223:SF6">
    <property type="entry name" value="CCHC-TYPE DOMAIN-CONTAINING PROTEIN"/>
    <property type="match status" value="1"/>
</dbReference>
<reference evidence="3" key="2">
    <citation type="submission" date="2021-01" db="UniProtKB">
        <authorList>
            <consortium name="EnsemblMetazoa"/>
        </authorList>
    </citation>
    <scope>IDENTIFICATION</scope>
</reference>
<name>A0A7M7NNC5_STRPU</name>
<keyword evidence="4" id="KW-1185">Reference proteome</keyword>
<accession>A0A7M7NNC5</accession>